<organism evidence="1 2">
    <name type="scientific">Methylorubrum populi</name>
    <dbReference type="NCBI Taxonomy" id="223967"/>
    <lineage>
        <taxon>Bacteria</taxon>
        <taxon>Pseudomonadati</taxon>
        <taxon>Pseudomonadota</taxon>
        <taxon>Alphaproteobacteria</taxon>
        <taxon>Hyphomicrobiales</taxon>
        <taxon>Methylobacteriaceae</taxon>
        <taxon>Methylorubrum</taxon>
    </lineage>
</organism>
<reference evidence="1" key="2">
    <citation type="submission" date="2021-09" db="EMBL/GenBank/DDBJ databases">
        <authorList>
            <person name="Gilroy R."/>
        </authorList>
    </citation>
    <scope>NUCLEOTIDE SEQUENCE</scope>
    <source>
        <strain evidence="1">316</strain>
    </source>
</reference>
<protein>
    <submittedName>
        <fullName evidence="1">Uncharacterized protein</fullName>
    </submittedName>
</protein>
<accession>A0A921E4M5</accession>
<evidence type="ECO:0000313" key="2">
    <source>
        <dbReference type="Proteomes" id="UP000742631"/>
    </source>
</evidence>
<sequence>MLEADDLPTVDQERLERLVTWHQNVAQRDGNLALGLEAEGLEEAARRNRVRSEAHRETARLLTLLRPQPASTVGVFRGHLTPKRPARIRAPP</sequence>
<proteinExistence type="predicted"/>
<reference evidence="1" key="1">
    <citation type="journal article" date="2021" name="PeerJ">
        <title>Extensive microbial diversity within the chicken gut microbiome revealed by metagenomics and culture.</title>
        <authorList>
            <person name="Gilroy R."/>
            <person name="Ravi A."/>
            <person name="Getino M."/>
            <person name="Pursley I."/>
            <person name="Horton D.L."/>
            <person name="Alikhan N.F."/>
            <person name="Baker D."/>
            <person name="Gharbi K."/>
            <person name="Hall N."/>
            <person name="Watson M."/>
            <person name="Adriaenssens E.M."/>
            <person name="Foster-Nyarko E."/>
            <person name="Jarju S."/>
            <person name="Secka A."/>
            <person name="Antonio M."/>
            <person name="Oren A."/>
            <person name="Chaudhuri R.R."/>
            <person name="La Ragione R."/>
            <person name="Hildebrand F."/>
            <person name="Pallen M.J."/>
        </authorList>
    </citation>
    <scope>NUCLEOTIDE SEQUENCE</scope>
    <source>
        <strain evidence="1">316</strain>
    </source>
</reference>
<dbReference type="Proteomes" id="UP000742631">
    <property type="component" value="Unassembled WGS sequence"/>
</dbReference>
<name>A0A921E4M5_9HYPH</name>
<comment type="caution">
    <text evidence="1">The sequence shown here is derived from an EMBL/GenBank/DDBJ whole genome shotgun (WGS) entry which is preliminary data.</text>
</comment>
<dbReference type="EMBL" id="DYYG01000043">
    <property type="protein sequence ID" value="HJE24942.1"/>
    <property type="molecule type" value="Genomic_DNA"/>
</dbReference>
<evidence type="ECO:0000313" key="1">
    <source>
        <dbReference type="EMBL" id="HJE24942.1"/>
    </source>
</evidence>
<dbReference type="AlphaFoldDB" id="A0A921E4M5"/>
<gene>
    <name evidence="1" type="ORF">K8W01_14900</name>
</gene>